<keyword evidence="1" id="KW-0812">Transmembrane</keyword>
<feature type="transmembrane region" description="Helical" evidence="1">
    <location>
        <begin position="30"/>
        <end position="49"/>
    </location>
</feature>
<accession>A0A1Z1W7F6</accession>
<dbReference type="AlphaFoldDB" id="A0A1Z1W7F6"/>
<dbReference type="Proteomes" id="UP000195880">
    <property type="component" value="Chromosome"/>
</dbReference>
<evidence type="ECO:0000256" key="1">
    <source>
        <dbReference type="SAM" id="Phobius"/>
    </source>
</evidence>
<name>A0A1Z1W7F6_9ACTN</name>
<evidence type="ECO:0000313" key="3">
    <source>
        <dbReference type="Proteomes" id="UP000195880"/>
    </source>
</evidence>
<gene>
    <name evidence="2" type="ORF">SMD44_01746</name>
</gene>
<dbReference type="KEGG" id="salf:SMD44_01746"/>
<reference evidence="2 3" key="1">
    <citation type="submission" date="2017-05" db="EMBL/GenBank/DDBJ databases">
        <title>Streptomyces alboflavus Genome sequencing and assembly.</title>
        <authorList>
            <person name="Wang Y."/>
            <person name="Du B."/>
            <person name="Ding Y."/>
            <person name="Liu H."/>
            <person name="Hou Q."/>
            <person name="Liu K."/>
            <person name="Wang C."/>
            <person name="Yao L."/>
        </authorList>
    </citation>
    <scope>NUCLEOTIDE SEQUENCE [LARGE SCALE GENOMIC DNA]</scope>
    <source>
        <strain evidence="2 3">MDJK44</strain>
    </source>
</reference>
<protein>
    <submittedName>
        <fullName evidence="2">Uncharacterized protein</fullName>
    </submittedName>
</protein>
<keyword evidence="1" id="KW-0472">Membrane</keyword>
<dbReference type="EMBL" id="CP021748">
    <property type="protein sequence ID" value="ARX82336.1"/>
    <property type="molecule type" value="Genomic_DNA"/>
</dbReference>
<keyword evidence="1" id="KW-1133">Transmembrane helix</keyword>
<keyword evidence="3" id="KW-1185">Reference proteome</keyword>
<evidence type="ECO:0000313" key="2">
    <source>
        <dbReference type="EMBL" id="ARX82336.1"/>
    </source>
</evidence>
<feature type="transmembrane region" description="Helical" evidence="1">
    <location>
        <begin position="61"/>
        <end position="82"/>
    </location>
</feature>
<proteinExistence type="predicted"/>
<sequence>MSFGSSDQVSITELSRKLTPVEEHGEGADAFGAVIFFMFAIGLVTLSAWGVGESEFGASTAIPMLFSALACLALSFMLAVVYDKSSQIAKEHNQRARAVWETLYYCQRDDVVYVPGQPSRCVPSGRMTDLWRSQP</sequence>
<organism evidence="2 3">
    <name type="scientific">Streptomyces alboflavus</name>
    <dbReference type="NCBI Taxonomy" id="67267"/>
    <lineage>
        <taxon>Bacteria</taxon>
        <taxon>Bacillati</taxon>
        <taxon>Actinomycetota</taxon>
        <taxon>Actinomycetes</taxon>
        <taxon>Kitasatosporales</taxon>
        <taxon>Streptomycetaceae</taxon>
        <taxon>Streptomyces</taxon>
    </lineage>
</organism>